<accession>A0A2H0KAY1</accession>
<organism evidence="1 2">
    <name type="scientific">Candidatus Taylorbacteria bacterium CG11_big_fil_rev_8_21_14_0_20_46_11</name>
    <dbReference type="NCBI Taxonomy" id="1975025"/>
    <lineage>
        <taxon>Bacteria</taxon>
        <taxon>Candidatus Tayloriibacteriota</taxon>
    </lineage>
</organism>
<dbReference type="AlphaFoldDB" id="A0A2H0KAY1"/>
<dbReference type="Proteomes" id="UP000229342">
    <property type="component" value="Unassembled WGS sequence"/>
</dbReference>
<gene>
    <name evidence="1" type="ORF">COV91_04110</name>
</gene>
<name>A0A2H0KAY1_9BACT</name>
<comment type="caution">
    <text evidence="1">The sequence shown here is derived from an EMBL/GenBank/DDBJ whole genome shotgun (WGS) entry which is preliminary data.</text>
</comment>
<dbReference type="EMBL" id="PCVG01000053">
    <property type="protein sequence ID" value="PIQ68422.1"/>
    <property type="molecule type" value="Genomic_DNA"/>
</dbReference>
<reference evidence="1 2" key="1">
    <citation type="submission" date="2017-09" db="EMBL/GenBank/DDBJ databases">
        <title>Depth-based differentiation of microbial function through sediment-hosted aquifers and enrichment of novel symbionts in the deep terrestrial subsurface.</title>
        <authorList>
            <person name="Probst A.J."/>
            <person name="Ladd B."/>
            <person name="Jarett J.K."/>
            <person name="Geller-Mcgrath D.E."/>
            <person name="Sieber C.M."/>
            <person name="Emerson J.B."/>
            <person name="Anantharaman K."/>
            <person name="Thomas B.C."/>
            <person name="Malmstrom R."/>
            <person name="Stieglmeier M."/>
            <person name="Klingl A."/>
            <person name="Woyke T."/>
            <person name="Ryan C.M."/>
            <person name="Banfield J.F."/>
        </authorList>
    </citation>
    <scope>NUCLEOTIDE SEQUENCE [LARGE SCALE GENOMIC DNA]</scope>
    <source>
        <strain evidence="1">CG11_big_fil_rev_8_21_14_0_20_46_11</strain>
    </source>
</reference>
<evidence type="ECO:0000313" key="1">
    <source>
        <dbReference type="EMBL" id="PIQ68422.1"/>
    </source>
</evidence>
<sequence length="64" mass="7489">MKSLIKRIFKRNNGTVAREYKGFSDFFLRASDEEKNMVFTEAARKANEDQQRTFREAKLKVGAN</sequence>
<evidence type="ECO:0000313" key="2">
    <source>
        <dbReference type="Proteomes" id="UP000229342"/>
    </source>
</evidence>
<protein>
    <submittedName>
        <fullName evidence="1">Uncharacterized protein</fullName>
    </submittedName>
</protein>
<proteinExistence type="predicted"/>